<dbReference type="PANTHER" id="PTHR21063:SF4">
    <property type="entry name" value="CD48 ANTIGEN-RELATED"/>
    <property type="match status" value="1"/>
</dbReference>
<dbReference type="Gene3D" id="2.60.40.10">
    <property type="entry name" value="Immunoglobulins"/>
    <property type="match status" value="1"/>
</dbReference>
<feature type="transmembrane region" description="Helical" evidence="2">
    <location>
        <begin position="161"/>
        <end position="182"/>
    </location>
</feature>
<feature type="signal peptide" evidence="3">
    <location>
        <begin position="1"/>
        <end position="20"/>
    </location>
</feature>
<evidence type="ECO:0008006" key="6">
    <source>
        <dbReference type="Google" id="ProtNLM"/>
    </source>
</evidence>
<reference evidence="4 5" key="1">
    <citation type="submission" date="2020-04" db="EMBL/GenBank/DDBJ databases">
        <title>Chromosome-level genome assembly of a cyprinid fish Onychostoma macrolepis by integration of Nanopore Sequencing, Bionano and Hi-C technology.</title>
        <authorList>
            <person name="Wang D."/>
        </authorList>
    </citation>
    <scope>NUCLEOTIDE SEQUENCE [LARGE SCALE GENOMIC DNA]</scope>
    <source>
        <strain evidence="4">SWU-2019</strain>
        <tissue evidence="4">Muscle</tissue>
    </source>
</reference>
<feature type="region of interest" description="Disordered" evidence="1">
    <location>
        <begin position="196"/>
        <end position="217"/>
    </location>
</feature>
<dbReference type="AlphaFoldDB" id="A0A7J6BUD8"/>
<gene>
    <name evidence="4" type="ORF">G5714_021270</name>
</gene>
<feature type="chain" id="PRO_5029604088" description="Immunoglobulin subtype domain-containing protein" evidence="3">
    <location>
        <begin position="21"/>
        <end position="217"/>
    </location>
</feature>
<feature type="region of interest" description="Disordered" evidence="1">
    <location>
        <begin position="113"/>
        <end position="134"/>
    </location>
</feature>
<sequence length="217" mass="23868">MMRSNVVLILFAVFVDGVFGDTEAVKSVSVMEGDPVTLYTNVTKGHHDIMRWYFEDTRIALINGHPNTSCVYDGESGRFRDRLKVDYKTGSLNITDIRAEHAGRYEAEIIRSESSGKSESFNRPRKCDGTKINKKNSDSKDIIKRFSLAVSAVPGSGLSPGVVAGIVGVGVVLLMAAAVVVGRRKIGRSIFRNVKEKPTSERQVSNDETQNEKSPMI</sequence>
<comment type="caution">
    <text evidence="4">The sequence shown here is derived from an EMBL/GenBank/DDBJ whole genome shotgun (WGS) entry which is preliminary data.</text>
</comment>
<dbReference type="InterPro" id="IPR036179">
    <property type="entry name" value="Ig-like_dom_sf"/>
</dbReference>
<name>A0A7J6BUD8_9TELE</name>
<evidence type="ECO:0000256" key="2">
    <source>
        <dbReference type="SAM" id="Phobius"/>
    </source>
</evidence>
<dbReference type="EMBL" id="JAAMOB010000022">
    <property type="protein sequence ID" value="KAF4097262.1"/>
    <property type="molecule type" value="Genomic_DNA"/>
</dbReference>
<evidence type="ECO:0000313" key="4">
    <source>
        <dbReference type="EMBL" id="KAF4097262.1"/>
    </source>
</evidence>
<keyword evidence="2" id="KW-0812">Transmembrane</keyword>
<keyword evidence="5" id="KW-1185">Reference proteome</keyword>
<keyword evidence="2" id="KW-0472">Membrane</keyword>
<keyword evidence="3" id="KW-0732">Signal</keyword>
<dbReference type="PANTHER" id="PTHR21063">
    <property type="entry name" value="LFA-3"/>
    <property type="match status" value="1"/>
</dbReference>
<evidence type="ECO:0000256" key="3">
    <source>
        <dbReference type="SAM" id="SignalP"/>
    </source>
</evidence>
<accession>A0A7J6BUD8</accession>
<keyword evidence="2" id="KW-1133">Transmembrane helix</keyword>
<protein>
    <recommendedName>
        <fullName evidence="6">Immunoglobulin subtype domain-containing protein</fullName>
    </recommendedName>
</protein>
<dbReference type="Proteomes" id="UP000579812">
    <property type="component" value="Unassembled WGS sequence"/>
</dbReference>
<dbReference type="InterPro" id="IPR013783">
    <property type="entry name" value="Ig-like_fold"/>
</dbReference>
<organism evidence="4 5">
    <name type="scientific">Onychostoma macrolepis</name>
    <dbReference type="NCBI Taxonomy" id="369639"/>
    <lineage>
        <taxon>Eukaryota</taxon>
        <taxon>Metazoa</taxon>
        <taxon>Chordata</taxon>
        <taxon>Craniata</taxon>
        <taxon>Vertebrata</taxon>
        <taxon>Euteleostomi</taxon>
        <taxon>Actinopterygii</taxon>
        <taxon>Neopterygii</taxon>
        <taxon>Teleostei</taxon>
        <taxon>Ostariophysi</taxon>
        <taxon>Cypriniformes</taxon>
        <taxon>Cyprinidae</taxon>
        <taxon>Acrossocheilinae</taxon>
        <taxon>Onychostoma</taxon>
    </lineage>
</organism>
<proteinExistence type="predicted"/>
<dbReference type="SUPFAM" id="SSF48726">
    <property type="entry name" value="Immunoglobulin"/>
    <property type="match status" value="1"/>
</dbReference>
<evidence type="ECO:0000256" key="1">
    <source>
        <dbReference type="SAM" id="MobiDB-lite"/>
    </source>
</evidence>
<evidence type="ECO:0000313" key="5">
    <source>
        <dbReference type="Proteomes" id="UP000579812"/>
    </source>
</evidence>